<name>A0ABV5T6U7_9ACTN</name>
<organism evidence="1 2">
    <name type="scientific">Streptosporangium vulgare</name>
    <dbReference type="NCBI Taxonomy" id="46190"/>
    <lineage>
        <taxon>Bacteria</taxon>
        <taxon>Bacillati</taxon>
        <taxon>Actinomycetota</taxon>
        <taxon>Actinomycetes</taxon>
        <taxon>Streptosporangiales</taxon>
        <taxon>Streptosporangiaceae</taxon>
        <taxon>Streptosporangium</taxon>
    </lineage>
</organism>
<comment type="caution">
    <text evidence="1">The sequence shown here is derived from an EMBL/GenBank/DDBJ whole genome shotgun (WGS) entry which is preliminary data.</text>
</comment>
<accession>A0ABV5T6U7</accession>
<evidence type="ECO:0000313" key="2">
    <source>
        <dbReference type="Proteomes" id="UP001589610"/>
    </source>
</evidence>
<evidence type="ECO:0000313" key="1">
    <source>
        <dbReference type="EMBL" id="MFB9674796.1"/>
    </source>
</evidence>
<dbReference type="RefSeq" id="WP_344747284.1">
    <property type="nucleotide sequence ID" value="NZ_BAAAWW010000123.1"/>
</dbReference>
<reference evidence="1 2" key="1">
    <citation type="submission" date="2024-09" db="EMBL/GenBank/DDBJ databases">
        <authorList>
            <person name="Sun Q."/>
            <person name="Mori K."/>
        </authorList>
    </citation>
    <scope>NUCLEOTIDE SEQUENCE [LARGE SCALE GENOMIC DNA]</scope>
    <source>
        <strain evidence="1 2">JCM 3028</strain>
    </source>
</reference>
<gene>
    <name evidence="1" type="ORF">ACFFRH_04795</name>
</gene>
<protein>
    <submittedName>
        <fullName evidence="1">Uncharacterized protein</fullName>
    </submittedName>
</protein>
<keyword evidence="2" id="KW-1185">Reference proteome</keyword>
<proteinExistence type="predicted"/>
<sequence>MIDVIGRPALDRIGAGGGRSVAALVDSVLAAADGQSTAGRSSAER</sequence>
<dbReference type="EMBL" id="JBHMBS010000002">
    <property type="protein sequence ID" value="MFB9674796.1"/>
    <property type="molecule type" value="Genomic_DNA"/>
</dbReference>
<dbReference type="Proteomes" id="UP001589610">
    <property type="component" value="Unassembled WGS sequence"/>
</dbReference>